<gene>
    <name evidence="2" type="primary">forV</name>
</gene>
<dbReference type="EMBL" id="AJ628421">
    <property type="protein sequence ID" value="CAF31538.1"/>
    <property type="molecule type" value="Genomic_DNA"/>
</dbReference>
<evidence type="ECO:0000256" key="1">
    <source>
        <dbReference type="SAM" id="Phobius"/>
    </source>
</evidence>
<name>Q2MG09_MICOL</name>
<evidence type="ECO:0000313" key="2">
    <source>
        <dbReference type="EMBL" id="CAF31538.1"/>
    </source>
</evidence>
<keyword evidence="1 2" id="KW-0812">Transmembrane</keyword>
<dbReference type="AlphaFoldDB" id="Q2MG09"/>
<organism evidence="2">
    <name type="scientific">Micromonospora olivasterospora</name>
    <dbReference type="NCBI Taxonomy" id="1880"/>
    <lineage>
        <taxon>Bacteria</taxon>
        <taxon>Bacillati</taxon>
        <taxon>Actinomycetota</taxon>
        <taxon>Actinomycetes</taxon>
        <taxon>Micromonosporales</taxon>
        <taxon>Micromonosporaceae</taxon>
        <taxon>Micromonospora</taxon>
    </lineage>
</organism>
<proteinExistence type="predicted"/>
<accession>Q2MG09</accession>
<keyword evidence="1" id="KW-0472">Membrane</keyword>
<sequence length="516" mass="54354">MGRGPRRACRRCGPRCATALQQPGRGYEKDAGGNGVEMSMRQQPDLVVLGGGGAGAMAMLWTLAAGRRAVGVPGADPPSDPLLGPGATWCLPAGVHRHLELLDRLLLRRYGPDGVPARADGSRWRLADALRPTDPALAGGAVEVREEWTDGESRATVTATWPAVLRVPATELLAELWGYLAAVEATDRHAGRAPRVRVLSGHAVAGQSMAGRVRLTAPDGATVDLGDSELVLLDDHPAGAAARACGVTAAPLVVDHGDGRGPTLARAHLVVGALDTSVGDLCRRRVAPAFDEDHDEYRVRQVAVGRGPTGMPAWLAVQVPEYHVFDPVEAGLVPPGTPPDSPDHLDAVRLLVRRLFVTAAAELLQRPEAALDGAIRGGPDRPRLVSATAWRPVGPPSDGAGQLIAVGDTVGGGHPLHPLRPVTGPFRHGHRVRRYWRRRAAGTGAGEAALALAVEVAADTAEWINASISDFAEPPQFHFNADCFAELAYARAHREHFAALEAGRPAHPALLDGVPR</sequence>
<reference evidence="2" key="1">
    <citation type="submission" date="2004-02" db="EMBL/GenBank/DDBJ databases">
        <title>Cloning and sequencing of the fortimicin biosynthetic gene cluster from Micromonospora olivasterospora DSM 43868 and its comparison to the gentamicin cluster of Micromonospora echinospora DSM 43036.</title>
        <authorList>
            <person name="Aboshanab K.M."/>
            <person name="Schmidt-Beissner H."/>
            <person name="Wehmeier U.F."/>
            <person name="Welzel K."/>
            <person name="Vente A."/>
            <person name="Piepersberg W."/>
        </authorList>
    </citation>
    <scope>NUCLEOTIDE SEQUENCE</scope>
    <source>
        <strain evidence="2">DSM 43868</strain>
    </source>
</reference>
<feature type="transmembrane region" description="Helical" evidence="1">
    <location>
        <begin position="46"/>
        <end position="64"/>
    </location>
</feature>
<protein>
    <submittedName>
        <fullName evidence="2">Putative transmembrane efflux protein</fullName>
    </submittedName>
</protein>
<keyword evidence="1" id="KW-1133">Transmembrane helix</keyword>